<reference evidence="2" key="1">
    <citation type="journal article" date="2023" name="G3 (Bethesda)">
        <title>Genome assembly and association tests identify interacting loci associated with vigor, precocity, and sex in interspecific pistachio rootstocks.</title>
        <authorList>
            <person name="Palmer W."/>
            <person name="Jacygrad E."/>
            <person name="Sagayaradj S."/>
            <person name="Cavanaugh K."/>
            <person name="Han R."/>
            <person name="Bertier L."/>
            <person name="Beede B."/>
            <person name="Kafkas S."/>
            <person name="Golino D."/>
            <person name="Preece J."/>
            <person name="Michelmore R."/>
        </authorList>
    </citation>
    <scope>NUCLEOTIDE SEQUENCE [LARGE SCALE GENOMIC DNA]</scope>
</reference>
<dbReference type="EMBL" id="CM047904">
    <property type="protein sequence ID" value="KAJ0090033.1"/>
    <property type="molecule type" value="Genomic_DNA"/>
</dbReference>
<evidence type="ECO:0000313" key="1">
    <source>
        <dbReference type="EMBL" id="KAJ0090033.1"/>
    </source>
</evidence>
<gene>
    <name evidence="1" type="ORF">Patl1_14783</name>
</gene>
<comment type="caution">
    <text evidence="1">The sequence shown here is derived from an EMBL/GenBank/DDBJ whole genome shotgun (WGS) entry which is preliminary data.</text>
</comment>
<dbReference type="Proteomes" id="UP001164250">
    <property type="component" value="Chromosome 8"/>
</dbReference>
<sequence>MGKMACFLLWESMLDFVAMNKVSQEGNLQCHLLFGSGGQQQTSSICCSFITQDSDHHFVTNSGGTVMSAVTAQLVVVGIVKGK</sequence>
<keyword evidence="2" id="KW-1185">Reference proteome</keyword>
<proteinExistence type="predicted"/>
<organism evidence="1 2">
    <name type="scientific">Pistacia atlantica</name>
    <dbReference type="NCBI Taxonomy" id="434234"/>
    <lineage>
        <taxon>Eukaryota</taxon>
        <taxon>Viridiplantae</taxon>
        <taxon>Streptophyta</taxon>
        <taxon>Embryophyta</taxon>
        <taxon>Tracheophyta</taxon>
        <taxon>Spermatophyta</taxon>
        <taxon>Magnoliopsida</taxon>
        <taxon>eudicotyledons</taxon>
        <taxon>Gunneridae</taxon>
        <taxon>Pentapetalae</taxon>
        <taxon>rosids</taxon>
        <taxon>malvids</taxon>
        <taxon>Sapindales</taxon>
        <taxon>Anacardiaceae</taxon>
        <taxon>Pistacia</taxon>
    </lineage>
</organism>
<protein>
    <submittedName>
        <fullName evidence="1">Uncharacterized protein</fullName>
    </submittedName>
</protein>
<name>A0ACC1ATN7_9ROSI</name>
<evidence type="ECO:0000313" key="2">
    <source>
        <dbReference type="Proteomes" id="UP001164250"/>
    </source>
</evidence>
<accession>A0ACC1ATN7</accession>